<dbReference type="EMBL" id="BDDD01000647">
    <property type="protein sequence ID" value="GAV68631.1"/>
    <property type="molecule type" value="Genomic_DNA"/>
</dbReference>
<evidence type="ECO:0000313" key="2">
    <source>
        <dbReference type="EMBL" id="GAV68631.1"/>
    </source>
</evidence>
<feature type="transmembrane region" description="Helical" evidence="1">
    <location>
        <begin position="20"/>
        <end position="39"/>
    </location>
</feature>
<accession>A0A1Q3BKU8</accession>
<evidence type="ECO:0000256" key="1">
    <source>
        <dbReference type="SAM" id="Phobius"/>
    </source>
</evidence>
<evidence type="ECO:0000313" key="3">
    <source>
        <dbReference type="Proteomes" id="UP000187406"/>
    </source>
</evidence>
<sequence length="187" mass="21389">MAFNLGKNQLCPVNNITFKFLGVWLYIFLFFIVFNFDMLRFQLFSSFVEELQFLIHAASLLLCLLSNRICIFLPNLNTLSPCSLLCMLVCLQRLCYPADGRLFRGRQSGGMLLLMIVGWELELSKLSSCSLHGRIEKNTPASIFSLQNQSRLLPSNICLKKPRWNIQLHITNWPAVITPRNLSTIGT</sequence>
<dbReference type="Proteomes" id="UP000187406">
    <property type="component" value="Unassembled WGS sequence"/>
</dbReference>
<reference evidence="3" key="1">
    <citation type="submission" date="2016-04" db="EMBL/GenBank/DDBJ databases">
        <title>Cephalotus genome sequencing.</title>
        <authorList>
            <person name="Fukushima K."/>
            <person name="Hasebe M."/>
            <person name="Fang X."/>
        </authorList>
    </citation>
    <scope>NUCLEOTIDE SEQUENCE [LARGE SCALE GENOMIC DNA]</scope>
    <source>
        <strain evidence="3">cv. St1</strain>
    </source>
</reference>
<proteinExistence type="predicted"/>
<name>A0A1Q3BKU8_CEPFO</name>
<organism evidence="2 3">
    <name type="scientific">Cephalotus follicularis</name>
    <name type="common">Albany pitcher plant</name>
    <dbReference type="NCBI Taxonomy" id="3775"/>
    <lineage>
        <taxon>Eukaryota</taxon>
        <taxon>Viridiplantae</taxon>
        <taxon>Streptophyta</taxon>
        <taxon>Embryophyta</taxon>
        <taxon>Tracheophyta</taxon>
        <taxon>Spermatophyta</taxon>
        <taxon>Magnoliopsida</taxon>
        <taxon>eudicotyledons</taxon>
        <taxon>Gunneridae</taxon>
        <taxon>Pentapetalae</taxon>
        <taxon>rosids</taxon>
        <taxon>fabids</taxon>
        <taxon>Oxalidales</taxon>
        <taxon>Cephalotaceae</taxon>
        <taxon>Cephalotus</taxon>
    </lineage>
</organism>
<keyword evidence="1" id="KW-1133">Transmembrane helix</keyword>
<dbReference type="AlphaFoldDB" id="A0A1Q3BKU8"/>
<protein>
    <submittedName>
        <fullName evidence="2">Uncharacterized protein</fullName>
    </submittedName>
</protein>
<keyword evidence="1" id="KW-0472">Membrane</keyword>
<keyword evidence="1" id="KW-0812">Transmembrane</keyword>
<keyword evidence="3" id="KW-1185">Reference proteome</keyword>
<comment type="caution">
    <text evidence="2">The sequence shown here is derived from an EMBL/GenBank/DDBJ whole genome shotgun (WGS) entry which is preliminary data.</text>
</comment>
<dbReference type="InParanoid" id="A0A1Q3BKU8"/>
<gene>
    <name evidence="2" type="ORF">CFOL_v3_12134</name>
</gene>